<comment type="caution">
    <text evidence="2">The sequence shown here is derived from an EMBL/GenBank/DDBJ whole genome shotgun (WGS) entry which is preliminary data.</text>
</comment>
<organism evidence="2 3">
    <name type="scientific">Pararge aegeria aegeria</name>
    <dbReference type="NCBI Taxonomy" id="348720"/>
    <lineage>
        <taxon>Eukaryota</taxon>
        <taxon>Metazoa</taxon>
        <taxon>Ecdysozoa</taxon>
        <taxon>Arthropoda</taxon>
        <taxon>Hexapoda</taxon>
        <taxon>Insecta</taxon>
        <taxon>Pterygota</taxon>
        <taxon>Neoptera</taxon>
        <taxon>Endopterygota</taxon>
        <taxon>Lepidoptera</taxon>
        <taxon>Glossata</taxon>
        <taxon>Ditrysia</taxon>
        <taxon>Papilionoidea</taxon>
        <taxon>Nymphalidae</taxon>
        <taxon>Satyrinae</taxon>
        <taxon>Satyrini</taxon>
        <taxon>Parargina</taxon>
        <taxon>Pararge</taxon>
    </lineage>
</organism>
<keyword evidence="1" id="KW-1133">Transmembrane helix</keyword>
<feature type="transmembrane region" description="Helical" evidence="1">
    <location>
        <begin position="94"/>
        <end position="115"/>
    </location>
</feature>
<accession>A0A8S4R128</accession>
<keyword evidence="1" id="KW-0812">Transmembrane</keyword>
<keyword evidence="1" id="KW-0472">Membrane</keyword>
<sequence length="172" mass="19260">MKARERGEVMSFCEMMESTQNATLTENNDCSLNTFALLIVCGSSLAIGVLNIVLSTVINYVGRKRMVIAIQVIAGLAGLCVNATNSWILGTGCLIVYISANVNFGFISTFSVDIFPTYVKNEFKTFYVFTYDNPIEDERPTDQLKNQDSHDFSLHVMLWQAIPIRLYLSFSN</sequence>
<gene>
    <name evidence="2" type="primary">jg2098</name>
    <name evidence="2" type="ORF">PAEG_LOCUS6853</name>
</gene>
<dbReference type="InterPro" id="IPR036259">
    <property type="entry name" value="MFS_trans_sf"/>
</dbReference>
<evidence type="ECO:0000256" key="1">
    <source>
        <dbReference type="SAM" id="Phobius"/>
    </source>
</evidence>
<feature type="transmembrane region" description="Helical" evidence="1">
    <location>
        <begin position="66"/>
        <end position="88"/>
    </location>
</feature>
<name>A0A8S4R128_9NEOP</name>
<protein>
    <submittedName>
        <fullName evidence="2">Jg2098 protein</fullName>
    </submittedName>
</protein>
<dbReference type="OrthoDB" id="433512at2759"/>
<evidence type="ECO:0000313" key="2">
    <source>
        <dbReference type="EMBL" id="CAH2224091.1"/>
    </source>
</evidence>
<evidence type="ECO:0000313" key="3">
    <source>
        <dbReference type="Proteomes" id="UP000838756"/>
    </source>
</evidence>
<dbReference type="Proteomes" id="UP000838756">
    <property type="component" value="Unassembled WGS sequence"/>
</dbReference>
<dbReference type="EMBL" id="CAKXAJ010020659">
    <property type="protein sequence ID" value="CAH2224091.1"/>
    <property type="molecule type" value="Genomic_DNA"/>
</dbReference>
<proteinExistence type="predicted"/>
<reference evidence="2" key="1">
    <citation type="submission" date="2022-03" db="EMBL/GenBank/DDBJ databases">
        <authorList>
            <person name="Lindestad O."/>
        </authorList>
    </citation>
    <scope>NUCLEOTIDE SEQUENCE</scope>
</reference>
<dbReference type="AlphaFoldDB" id="A0A8S4R128"/>
<dbReference type="SUPFAM" id="SSF103473">
    <property type="entry name" value="MFS general substrate transporter"/>
    <property type="match status" value="1"/>
</dbReference>
<keyword evidence="3" id="KW-1185">Reference proteome</keyword>
<feature type="transmembrane region" description="Helical" evidence="1">
    <location>
        <begin position="35"/>
        <end position="54"/>
    </location>
</feature>